<dbReference type="EMBL" id="FNNQ01000005">
    <property type="protein sequence ID" value="SDW68397.1"/>
    <property type="molecule type" value="Genomic_DNA"/>
</dbReference>
<keyword evidence="3" id="KW-1185">Reference proteome</keyword>
<dbReference type="OrthoDB" id="2989425at2"/>
<dbReference type="AlphaFoldDB" id="A0A1H2VJA8"/>
<evidence type="ECO:0008006" key="4">
    <source>
        <dbReference type="Google" id="ProtNLM"/>
    </source>
</evidence>
<name>A0A1H2VJA8_9BACL</name>
<sequence>MGIFDGLKSKLEKGLETTSQKSKKVLDISRLTLQLRGKKEYESELHMRLGRSLYERWEAHGDMEMTDRTRSLLYNIKEIREVIQSMEDQLTELKKEEERKHPPENMQAPPSREVKTERQALPSGDDLPGERIQSSSNQTPVSDHKTSSSWDAWEGQGIFLCPHCSKEVRDTEKNCIYCHGEIYS</sequence>
<protein>
    <recommendedName>
        <fullName evidence="4">Zinc ribbon domain-containing protein</fullName>
    </recommendedName>
</protein>
<dbReference type="Proteomes" id="UP000198534">
    <property type="component" value="Unassembled WGS sequence"/>
</dbReference>
<organism evidence="2 3">
    <name type="scientific">Marininema mesophilum</name>
    <dbReference type="NCBI Taxonomy" id="1048340"/>
    <lineage>
        <taxon>Bacteria</taxon>
        <taxon>Bacillati</taxon>
        <taxon>Bacillota</taxon>
        <taxon>Bacilli</taxon>
        <taxon>Bacillales</taxon>
        <taxon>Thermoactinomycetaceae</taxon>
        <taxon>Marininema</taxon>
    </lineage>
</organism>
<proteinExistence type="predicted"/>
<feature type="compositionally biased region" description="Basic and acidic residues" evidence="1">
    <location>
        <begin position="91"/>
        <end position="103"/>
    </location>
</feature>
<dbReference type="STRING" id="1048340.SAMN05444487_105126"/>
<evidence type="ECO:0000256" key="1">
    <source>
        <dbReference type="SAM" id="MobiDB-lite"/>
    </source>
</evidence>
<dbReference type="RefSeq" id="WP_091738148.1">
    <property type="nucleotide sequence ID" value="NZ_FNNQ01000005.1"/>
</dbReference>
<reference evidence="2 3" key="1">
    <citation type="submission" date="2016-10" db="EMBL/GenBank/DDBJ databases">
        <authorList>
            <person name="de Groot N.N."/>
        </authorList>
    </citation>
    <scope>NUCLEOTIDE SEQUENCE [LARGE SCALE GENOMIC DNA]</scope>
    <source>
        <strain evidence="2 3">DSM 45610</strain>
    </source>
</reference>
<evidence type="ECO:0000313" key="3">
    <source>
        <dbReference type="Proteomes" id="UP000198534"/>
    </source>
</evidence>
<evidence type="ECO:0000313" key="2">
    <source>
        <dbReference type="EMBL" id="SDW68397.1"/>
    </source>
</evidence>
<feature type="region of interest" description="Disordered" evidence="1">
    <location>
        <begin position="88"/>
        <end position="149"/>
    </location>
</feature>
<feature type="compositionally biased region" description="Polar residues" evidence="1">
    <location>
        <begin position="132"/>
        <end position="141"/>
    </location>
</feature>
<gene>
    <name evidence="2" type="ORF">SAMN05444487_105126</name>
</gene>
<accession>A0A1H2VJA8</accession>